<dbReference type="PRINTS" id="PR00032">
    <property type="entry name" value="HTHARAC"/>
</dbReference>
<reference evidence="6" key="1">
    <citation type="submission" date="2016-10" db="EMBL/GenBank/DDBJ databases">
        <authorList>
            <person name="Varghese N."/>
            <person name="Submissions S."/>
        </authorList>
    </citation>
    <scope>NUCLEOTIDE SEQUENCE [LARGE SCALE GENOMIC DNA]</scope>
    <source>
        <strain evidence="6">DSM 8344</strain>
    </source>
</reference>
<dbReference type="GO" id="GO:0003700">
    <property type="term" value="F:DNA-binding transcription factor activity"/>
    <property type="evidence" value="ECO:0007669"/>
    <property type="project" value="InterPro"/>
</dbReference>
<organism evidence="5 6">
    <name type="scientific">Desulfosporosinus hippei DSM 8344</name>
    <dbReference type="NCBI Taxonomy" id="1121419"/>
    <lineage>
        <taxon>Bacteria</taxon>
        <taxon>Bacillati</taxon>
        <taxon>Bacillota</taxon>
        <taxon>Clostridia</taxon>
        <taxon>Eubacteriales</taxon>
        <taxon>Desulfitobacteriaceae</taxon>
        <taxon>Desulfosporosinus</taxon>
    </lineage>
</organism>
<dbReference type="InterPro" id="IPR018060">
    <property type="entry name" value="HTH_AraC"/>
</dbReference>
<dbReference type="InterPro" id="IPR018771">
    <property type="entry name" value="PocR_dom"/>
</dbReference>
<accession>A0A1G8JKE9</accession>
<dbReference type="PANTHER" id="PTHR43280:SF10">
    <property type="entry name" value="REGULATORY PROTEIN POCR"/>
    <property type="match status" value="1"/>
</dbReference>
<keyword evidence="6" id="KW-1185">Reference proteome</keyword>
<dbReference type="Proteomes" id="UP000198656">
    <property type="component" value="Unassembled WGS sequence"/>
</dbReference>
<dbReference type="Pfam" id="PF12833">
    <property type="entry name" value="HTH_18"/>
    <property type="match status" value="1"/>
</dbReference>
<dbReference type="SUPFAM" id="SSF46689">
    <property type="entry name" value="Homeodomain-like"/>
    <property type="match status" value="2"/>
</dbReference>
<feature type="domain" description="HTH araC/xylS-type" evidence="4">
    <location>
        <begin position="339"/>
        <end position="437"/>
    </location>
</feature>
<dbReference type="RefSeq" id="WP_092335455.1">
    <property type="nucleotide sequence ID" value="NZ_FNCP01000033.1"/>
</dbReference>
<evidence type="ECO:0000259" key="4">
    <source>
        <dbReference type="PROSITE" id="PS01124"/>
    </source>
</evidence>
<keyword evidence="2" id="KW-0238">DNA-binding</keyword>
<dbReference type="AlphaFoldDB" id="A0A1G8JKE9"/>
<dbReference type="Pfam" id="PF10114">
    <property type="entry name" value="PocR"/>
    <property type="match status" value="1"/>
</dbReference>
<dbReference type="InterPro" id="IPR020449">
    <property type="entry name" value="Tscrpt_reg_AraC-type_HTH"/>
</dbReference>
<dbReference type="InterPro" id="IPR009057">
    <property type="entry name" value="Homeodomain-like_sf"/>
</dbReference>
<keyword evidence="1" id="KW-0805">Transcription regulation</keyword>
<dbReference type="OrthoDB" id="1410840at2"/>
<name>A0A1G8JKE9_9FIRM</name>
<dbReference type="PANTHER" id="PTHR43280">
    <property type="entry name" value="ARAC-FAMILY TRANSCRIPTIONAL REGULATOR"/>
    <property type="match status" value="1"/>
</dbReference>
<dbReference type="STRING" id="1121419.SAMN05443529_1336"/>
<gene>
    <name evidence="5" type="ORF">SAMN05443529_1336</name>
</gene>
<evidence type="ECO:0000256" key="2">
    <source>
        <dbReference type="ARBA" id="ARBA00023125"/>
    </source>
</evidence>
<dbReference type="Gene3D" id="1.10.10.60">
    <property type="entry name" value="Homeodomain-like"/>
    <property type="match status" value="2"/>
</dbReference>
<sequence length="439" mass="49867">MNHSDVNQDKKVQWLEQLVGRDLLDKMLCSFSKSTGLKAILVDNKGNTLISTDHAIKDCDFCQMIKSDSNGAKKCQRSYARACIEASKYGEPYIFRCHAGLIMWAAPILLDGYVGSIICGQVLMWEPEDYFLEEIEEMVKGLHIDIAAVKWAASQLEIMSSDKVQAAADLLFVVANQVMQSGMTVLEQRREIAAQQARLAEEIQARKRAEVAMSTIESRSNRINSLEKEQELRTMVRNGEKRAAEKLLEKILVDIFAKNSDHLDTLKTRVMELVVIISRATVDGGAELSEVLQLNAIFYQELHDIPSSDELCLWTQKMLESYLSYLESNKNKKNLQAIQKAAEYIRNNFRNKLTIDDIAQAVYLSPCYVSRIFKQGLGCTLMEYLTQVRVEEAKTMLKNPKYNVMQVAEESGFEDPGYFTRVFKKLEGVTPSRFKQHAL</sequence>
<evidence type="ECO:0000256" key="1">
    <source>
        <dbReference type="ARBA" id="ARBA00023015"/>
    </source>
</evidence>
<evidence type="ECO:0000313" key="5">
    <source>
        <dbReference type="EMBL" id="SDI31100.1"/>
    </source>
</evidence>
<dbReference type="InterPro" id="IPR018062">
    <property type="entry name" value="HTH_AraC-typ_CS"/>
</dbReference>
<dbReference type="PROSITE" id="PS00041">
    <property type="entry name" value="HTH_ARAC_FAMILY_1"/>
    <property type="match status" value="1"/>
</dbReference>
<proteinExistence type="predicted"/>
<dbReference type="PROSITE" id="PS01124">
    <property type="entry name" value="HTH_ARAC_FAMILY_2"/>
    <property type="match status" value="1"/>
</dbReference>
<evidence type="ECO:0000256" key="3">
    <source>
        <dbReference type="ARBA" id="ARBA00023163"/>
    </source>
</evidence>
<keyword evidence="3" id="KW-0804">Transcription</keyword>
<dbReference type="EMBL" id="FNCP01000033">
    <property type="protein sequence ID" value="SDI31100.1"/>
    <property type="molecule type" value="Genomic_DNA"/>
</dbReference>
<evidence type="ECO:0000313" key="6">
    <source>
        <dbReference type="Proteomes" id="UP000198656"/>
    </source>
</evidence>
<dbReference type="GO" id="GO:0043565">
    <property type="term" value="F:sequence-specific DNA binding"/>
    <property type="evidence" value="ECO:0007669"/>
    <property type="project" value="InterPro"/>
</dbReference>
<protein>
    <submittedName>
        <fullName evidence="5">Two-component system, response regulator YesN</fullName>
    </submittedName>
</protein>
<dbReference type="SMART" id="SM00342">
    <property type="entry name" value="HTH_ARAC"/>
    <property type="match status" value="1"/>
</dbReference>